<dbReference type="Gene3D" id="1.20.5.4820">
    <property type="match status" value="1"/>
</dbReference>
<dbReference type="PROSITE" id="PS51456">
    <property type="entry name" value="MYOSIN_MOTOR"/>
    <property type="match status" value="1"/>
</dbReference>
<sequence>MGYPVRRDFKEFLQRYRCLAKATVKAHTDLCQDLEKQKLLIKGEYQIGNTKVFMRTEQANILEGKREASLVDVVAKIQKVVRGWLERTRYKMFSKILKDLASATKAKDEAKLENALQNVGKLPYLGNHIPTVQKAKETLAHVKESKKVLKMIEDAIAQRDMNAINSALKAAKEIGLSDPLTQKAEALKSTIEKERGTKDLLEKAIASNKADDLKKALAQAQKMKMMDHPAAKDAASALDHIEKESKALKALEAAIKKGDNAAVIANLTIMAELGNTEHPLVKKGQEVSKQMAKASKETEAKMKEVERLLKNAVADKDLGALKELNPQVIMYGIKGAVVEEAKALMRELQAKEEKFSELAAVMHAVEVKASSYDGITAADVKGLSDLLAQAKKMGYKDDDDEIQGIKDFQARMQAQVEAHGLLKKALDSGDDKQLKKAMDTVQELGLETGLAQKVREAVGLYEMEQAEANLEKAAALTEKIKKELKESTEDDRSDEKLALMEKKTKAHQKLVADASDTKYDFQKYYKIREDSDYLEYVPSEAKQGFGDRKLKSQTKLIPKSLLQLPQAMSKTAIQVHKSILQYCGDLANPYPNTMARFMIVTALEQPGLVDEIYCQLMKHVVENNRPVSEDRGWGLLCMATSAFPPSPEFAPFVVNFCLNNRTRGGLIGNYAKLCIVQLDGRIRLGATKLLPDLKVIDTYSQRPPILAIIQQPGDKDPLEIPVTPDEDLDAVFNDAIYPITGISESEQIMYGLFVIDGKPKNDRSLKQRLTLFYKKHNPAKLVHVDYFVASWSGNDEALFHTLTKKYGPEPTAAEAEALERGNKGKEKKNLLVMSITAAKNAGKRLGFVSDQKELPSPQHSWALPWWVFPGDVFLRMVKQGVEPVFTFKRKLFKKGEKASAELVDQVKMDFVNGDQVVPNFDEAKELITILLAMRNGAKAPKDAAHMLDLGLKEVTPIDWLSQKTPQEIAEACEACLSSLGSNAKQLNDQFWAICQKQITFGMSLFSIYDEKSQGRVLGGVDPKGFHLVSETGDQVLTTFVYRNIKEFGATQSYFWMKVIEPKAGKEETVYLPTIQAWDIYALVYDYTHNAQLLNL</sequence>
<feature type="coiled-coil region" evidence="2">
    <location>
        <begin position="463"/>
        <end position="490"/>
    </location>
</feature>
<feature type="coiled-coil region" evidence="2">
    <location>
        <begin position="184"/>
        <end position="261"/>
    </location>
</feature>
<reference evidence="5" key="1">
    <citation type="submission" date="2021-01" db="EMBL/GenBank/DDBJ databases">
        <authorList>
            <person name="Corre E."/>
            <person name="Pelletier E."/>
            <person name="Niang G."/>
            <person name="Scheremetjew M."/>
            <person name="Finn R."/>
            <person name="Kale V."/>
            <person name="Holt S."/>
            <person name="Cochrane G."/>
            <person name="Meng A."/>
            <person name="Brown T."/>
            <person name="Cohen L."/>
        </authorList>
    </citation>
    <scope>NUCLEOTIDE SEQUENCE</scope>
    <source>
        <strain evidence="5">GSBS06</strain>
    </source>
</reference>
<dbReference type="InterPro" id="IPR027417">
    <property type="entry name" value="P-loop_NTPase"/>
</dbReference>
<evidence type="ECO:0000256" key="1">
    <source>
        <dbReference type="PROSITE-ProRule" id="PRU00782"/>
    </source>
</evidence>
<keyword evidence="1" id="KW-0009">Actin-binding</keyword>
<dbReference type="EMBL" id="HBIN01017934">
    <property type="protein sequence ID" value="CAE0443630.1"/>
    <property type="molecule type" value="Transcribed_RNA"/>
</dbReference>
<dbReference type="PROSITE" id="PS51016">
    <property type="entry name" value="MYTH4"/>
    <property type="match status" value="1"/>
</dbReference>
<evidence type="ECO:0000259" key="4">
    <source>
        <dbReference type="PROSITE" id="PS51456"/>
    </source>
</evidence>
<evidence type="ECO:0008006" key="6">
    <source>
        <dbReference type="Google" id="ProtNLM"/>
    </source>
</evidence>
<accession>A0A7S3PLT8</accession>
<dbReference type="InterPro" id="IPR002404">
    <property type="entry name" value="IRS_PTB"/>
</dbReference>
<evidence type="ECO:0000256" key="2">
    <source>
        <dbReference type="SAM" id="Coils"/>
    </source>
</evidence>
<dbReference type="Gene3D" id="1.25.40.530">
    <property type="entry name" value="MyTH4 domain"/>
    <property type="match status" value="1"/>
</dbReference>
<name>A0A7S3PLT8_9STRA</name>
<evidence type="ECO:0000313" key="5">
    <source>
        <dbReference type="EMBL" id="CAE0443630.1"/>
    </source>
</evidence>
<feature type="domain" description="Myosin motor" evidence="4">
    <location>
        <begin position="1"/>
        <end position="67"/>
    </location>
</feature>
<feature type="domain" description="MyTH4" evidence="3">
    <location>
        <begin position="552"/>
        <end position="700"/>
    </location>
</feature>
<keyword evidence="2" id="KW-0175">Coiled coil</keyword>
<feature type="coiled-coil region" evidence="2">
    <location>
        <begin position="291"/>
        <end position="361"/>
    </location>
</feature>
<protein>
    <recommendedName>
        <fullName evidence="6">MyTH4 domain-containing protein</fullName>
    </recommendedName>
</protein>
<dbReference type="InterPro" id="IPR000857">
    <property type="entry name" value="MyTH4_dom"/>
</dbReference>
<dbReference type="GO" id="GO:0016459">
    <property type="term" value="C:myosin complex"/>
    <property type="evidence" value="ECO:0007669"/>
    <property type="project" value="UniProtKB-KW"/>
</dbReference>
<dbReference type="InterPro" id="IPR038185">
    <property type="entry name" value="MyTH4_dom_sf"/>
</dbReference>
<comment type="similarity">
    <text evidence="1">Belongs to the TRAFAC class myosin-kinesin ATPase superfamily. Myosin family.</text>
</comment>
<dbReference type="Pfam" id="PF02174">
    <property type="entry name" value="IRS"/>
    <property type="match status" value="1"/>
</dbReference>
<comment type="caution">
    <text evidence="1">Lacks conserved residue(s) required for the propagation of feature annotation.</text>
</comment>
<dbReference type="GO" id="GO:0005524">
    <property type="term" value="F:ATP binding"/>
    <property type="evidence" value="ECO:0007669"/>
    <property type="project" value="InterPro"/>
</dbReference>
<dbReference type="GO" id="GO:0003779">
    <property type="term" value="F:actin binding"/>
    <property type="evidence" value="ECO:0007669"/>
    <property type="project" value="UniProtKB-KW"/>
</dbReference>
<dbReference type="PROSITE" id="PS50096">
    <property type="entry name" value="IQ"/>
    <property type="match status" value="1"/>
</dbReference>
<evidence type="ECO:0000259" key="3">
    <source>
        <dbReference type="PROSITE" id="PS51016"/>
    </source>
</evidence>
<keyword evidence="1" id="KW-0518">Myosin</keyword>
<dbReference type="GO" id="GO:0003774">
    <property type="term" value="F:cytoskeletal motor activity"/>
    <property type="evidence" value="ECO:0007669"/>
    <property type="project" value="InterPro"/>
</dbReference>
<gene>
    <name evidence="5" type="ORF">ASTO00021_LOCUS13690</name>
</gene>
<dbReference type="PANTHER" id="PTHR22692">
    <property type="entry name" value="MYOSIN VII, XV"/>
    <property type="match status" value="1"/>
</dbReference>
<dbReference type="InterPro" id="IPR051567">
    <property type="entry name" value="Unconventional_Myosin_ATPase"/>
</dbReference>
<dbReference type="InterPro" id="IPR001609">
    <property type="entry name" value="Myosin_head_motor_dom-like"/>
</dbReference>
<dbReference type="SMART" id="SM00139">
    <property type="entry name" value="MyTH4"/>
    <property type="match status" value="1"/>
</dbReference>
<keyword evidence="1" id="KW-0505">Motor protein</keyword>
<proteinExistence type="inferred from homology"/>
<dbReference type="SUPFAM" id="SSF52540">
    <property type="entry name" value="P-loop containing nucleoside triphosphate hydrolases"/>
    <property type="match status" value="1"/>
</dbReference>
<dbReference type="Pfam" id="PF00784">
    <property type="entry name" value="MyTH4"/>
    <property type="match status" value="1"/>
</dbReference>
<dbReference type="AlphaFoldDB" id="A0A7S3PLT8"/>
<dbReference type="PANTHER" id="PTHR22692:SF26">
    <property type="entry name" value="SH3 DOMAIN-CONTAINING PROTEIN"/>
    <property type="match status" value="1"/>
</dbReference>
<organism evidence="5">
    <name type="scientific">Aplanochytrium stocchinoi</name>
    <dbReference type="NCBI Taxonomy" id="215587"/>
    <lineage>
        <taxon>Eukaryota</taxon>
        <taxon>Sar</taxon>
        <taxon>Stramenopiles</taxon>
        <taxon>Bigyra</taxon>
        <taxon>Labyrinthulomycetes</taxon>
        <taxon>Thraustochytrida</taxon>
        <taxon>Thraustochytriidae</taxon>
        <taxon>Aplanochytrium</taxon>
    </lineage>
</organism>